<dbReference type="OrthoDB" id="5784085at2"/>
<dbReference type="Proteomes" id="UP000064201">
    <property type="component" value="Chromosome"/>
</dbReference>
<organism evidence="2 3">
    <name type="scientific">Thioalkalivibrio versutus</name>
    <dbReference type="NCBI Taxonomy" id="106634"/>
    <lineage>
        <taxon>Bacteria</taxon>
        <taxon>Pseudomonadati</taxon>
        <taxon>Pseudomonadota</taxon>
        <taxon>Gammaproteobacteria</taxon>
        <taxon>Chromatiales</taxon>
        <taxon>Ectothiorhodospiraceae</taxon>
        <taxon>Thioalkalivibrio</taxon>
    </lineage>
</organism>
<evidence type="ECO:0000313" key="2">
    <source>
        <dbReference type="EMBL" id="AKJ94384.1"/>
    </source>
</evidence>
<proteinExistence type="inferred from homology"/>
<accession>A0A0G3G1W4</accession>
<dbReference type="EMBL" id="CP011367">
    <property type="protein sequence ID" value="AKJ94384.1"/>
    <property type="molecule type" value="Genomic_DNA"/>
</dbReference>
<protein>
    <submittedName>
        <fullName evidence="2">Universal stress protein UspA</fullName>
    </submittedName>
</protein>
<dbReference type="AlphaFoldDB" id="A0A0G3G1W4"/>
<gene>
    <name evidence="2" type="ORF">TVD_02890</name>
</gene>
<name>A0A0G3G1W4_9GAMM</name>
<evidence type="ECO:0000256" key="1">
    <source>
        <dbReference type="ARBA" id="ARBA00008791"/>
    </source>
</evidence>
<dbReference type="Pfam" id="PF00582">
    <property type="entry name" value="Usp"/>
    <property type="match status" value="1"/>
</dbReference>
<dbReference type="PRINTS" id="PR01438">
    <property type="entry name" value="UNVRSLSTRESS"/>
</dbReference>
<dbReference type="PATRIC" id="fig|106634.4.peg.587"/>
<dbReference type="RefSeq" id="WP_018146349.1">
    <property type="nucleotide sequence ID" value="NZ_CP011367.1"/>
</dbReference>
<reference evidence="2 3" key="1">
    <citation type="submission" date="2015-04" db="EMBL/GenBank/DDBJ databases">
        <title>Complete Sequence for the Genome of the Thioalkalivibrio versutus D301.</title>
        <authorList>
            <person name="Mu T."/>
            <person name="Zhou J."/>
            <person name="Xu X."/>
        </authorList>
    </citation>
    <scope>NUCLEOTIDE SEQUENCE [LARGE SCALE GENOMIC DNA]</scope>
    <source>
        <strain evidence="2 3">D301</strain>
    </source>
</reference>
<dbReference type="InterPro" id="IPR006015">
    <property type="entry name" value="Universal_stress_UspA"/>
</dbReference>
<dbReference type="CDD" id="cd00293">
    <property type="entry name" value="USP-like"/>
    <property type="match status" value="1"/>
</dbReference>
<dbReference type="STRING" id="106634.TVD_02890"/>
<evidence type="ECO:0000313" key="3">
    <source>
        <dbReference type="Proteomes" id="UP000064201"/>
    </source>
</evidence>
<dbReference type="InterPro" id="IPR014729">
    <property type="entry name" value="Rossmann-like_a/b/a_fold"/>
</dbReference>
<keyword evidence="3" id="KW-1185">Reference proteome</keyword>
<dbReference type="PANTHER" id="PTHR46268:SF6">
    <property type="entry name" value="UNIVERSAL STRESS PROTEIN UP12"/>
    <property type="match status" value="1"/>
</dbReference>
<dbReference type="Gene3D" id="3.40.50.620">
    <property type="entry name" value="HUPs"/>
    <property type="match status" value="1"/>
</dbReference>
<dbReference type="SUPFAM" id="SSF52402">
    <property type="entry name" value="Adenine nucleotide alpha hydrolases-like"/>
    <property type="match status" value="1"/>
</dbReference>
<dbReference type="PANTHER" id="PTHR46268">
    <property type="entry name" value="STRESS RESPONSE PROTEIN NHAX"/>
    <property type="match status" value="1"/>
</dbReference>
<dbReference type="InterPro" id="IPR006016">
    <property type="entry name" value="UspA"/>
</dbReference>
<dbReference type="KEGG" id="tvr:TVD_02890"/>
<comment type="similarity">
    <text evidence="1">Belongs to the universal stress protein A family.</text>
</comment>
<sequence>MELKTMLVPVDGSANAWRAVEVAADLASKYHARVVLVSVLLQGEVPPHIRQLSDLPDPNDPPLAAGGAAVGAAVPPKVLRDIAKKLIEQAHGYFTDLGVTDIEHHVEDGSPAKVILQQAEYHDVDMVVMGSRGLGGLQGLLSGSVSHKVQQLARCIVVTVN</sequence>